<dbReference type="InterPro" id="IPR011856">
    <property type="entry name" value="tRNA_endonuc-like_dom_sf"/>
</dbReference>
<dbReference type="Pfam" id="PF24608">
    <property type="entry name" value="PDDEXK_15"/>
    <property type="match status" value="1"/>
</dbReference>
<gene>
    <name evidence="1" type="ORF">UFOVP273_17</name>
</gene>
<protein>
    <submittedName>
        <fullName evidence="1">Uncharacterized protein</fullName>
    </submittedName>
</protein>
<organism evidence="1">
    <name type="scientific">uncultured Caudovirales phage</name>
    <dbReference type="NCBI Taxonomy" id="2100421"/>
    <lineage>
        <taxon>Viruses</taxon>
        <taxon>Duplodnaviria</taxon>
        <taxon>Heunggongvirae</taxon>
        <taxon>Uroviricota</taxon>
        <taxon>Caudoviricetes</taxon>
        <taxon>Peduoviridae</taxon>
        <taxon>Maltschvirus</taxon>
        <taxon>Maltschvirus maltsch</taxon>
    </lineage>
</organism>
<dbReference type="EMBL" id="LR796284">
    <property type="protein sequence ID" value="CAB4134121.1"/>
    <property type="molecule type" value="Genomic_DNA"/>
</dbReference>
<sequence>MVDSRDKGARAETTVRDELRKVTGHQWERVPGSGALNEKHGLKGDLYIPNEKNNYCVEVKHYSECQIDHTLISGKNPQLLEWWEQTTRQGQQVSREPLLIFKHDRSKLYCAFYEVPSVNYPHIFISKNGHEFFIALLEDWLKHEKPKFIN</sequence>
<reference evidence="1" key="1">
    <citation type="submission" date="2020-04" db="EMBL/GenBank/DDBJ databases">
        <authorList>
            <person name="Chiriac C."/>
            <person name="Salcher M."/>
            <person name="Ghai R."/>
            <person name="Kavagutti S V."/>
        </authorList>
    </citation>
    <scope>NUCLEOTIDE SEQUENCE</scope>
</reference>
<proteinExistence type="predicted"/>
<dbReference type="GO" id="GO:0003676">
    <property type="term" value="F:nucleic acid binding"/>
    <property type="evidence" value="ECO:0007669"/>
    <property type="project" value="InterPro"/>
</dbReference>
<name>A0A6J5LIY0_9CAUD</name>
<dbReference type="InterPro" id="IPR056931">
    <property type="entry name" value="D14-like"/>
</dbReference>
<evidence type="ECO:0000313" key="1">
    <source>
        <dbReference type="EMBL" id="CAB4134121.1"/>
    </source>
</evidence>
<accession>A0A6J5LIY0</accession>
<dbReference type="Gene3D" id="3.40.1350.10">
    <property type="match status" value="1"/>
</dbReference>